<evidence type="ECO:0000313" key="3">
    <source>
        <dbReference type="EMBL" id="OQP59945.1"/>
    </source>
</evidence>
<dbReference type="Gene3D" id="1.20.144.10">
    <property type="entry name" value="Phosphatidic acid phosphatase type 2/haloperoxidase"/>
    <property type="match status" value="1"/>
</dbReference>
<feature type="domain" description="Phosphatidic acid phosphatase type 2/haloperoxidase" evidence="2">
    <location>
        <begin position="98"/>
        <end position="208"/>
    </location>
</feature>
<comment type="caution">
    <text evidence="3">The sequence shown here is derived from an EMBL/GenBank/DDBJ whole genome shotgun (WGS) entry which is preliminary data.</text>
</comment>
<evidence type="ECO:0000256" key="1">
    <source>
        <dbReference type="SAM" id="Phobius"/>
    </source>
</evidence>
<dbReference type="SMART" id="SM00014">
    <property type="entry name" value="acidPPc"/>
    <property type="match status" value="1"/>
</dbReference>
<dbReference type="CDD" id="cd03394">
    <property type="entry name" value="PAP2_like_5"/>
    <property type="match status" value="1"/>
</dbReference>
<dbReference type="PANTHER" id="PTHR14969">
    <property type="entry name" value="SPHINGOSINE-1-PHOSPHATE PHOSPHOHYDROLASE"/>
    <property type="match status" value="1"/>
</dbReference>
<dbReference type="Pfam" id="PF01569">
    <property type="entry name" value="PAP2"/>
    <property type="match status" value="1"/>
</dbReference>
<dbReference type="EMBL" id="LVYD01000070">
    <property type="protein sequence ID" value="OQP59945.1"/>
    <property type="molecule type" value="Genomic_DNA"/>
</dbReference>
<gene>
    <name evidence="3" type="ORF">A3860_35475</name>
</gene>
<reference evidence="3 4" key="1">
    <citation type="submission" date="2016-03" db="EMBL/GenBank/DDBJ databases">
        <title>Niastella vici sp. nov., isolated from farmland soil.</title>
        <authorList>
            <person name="Chen L."/>
            <person name="Wang D."/>
            <person name="Yang S."/>
            <person name="Wang G."/>
        </authorList>
    </citation>
    <scope>NUCLEOTIDE SEQUENCE [LARGE SCALE GENOMIC DNA]</scope>
    <source>
        <strain evidence="3 4">DJ57</strain>
    </source>
</reference>
<dbReference type="Proteomes" id="UP000192796">
    <property type="component" value="Unassembled WGS sequence"/>
</dbReference>
<evidence type="ECO:0000259" key="2">
    <source>
        <dbReference type="SMART" id="SM00014"/>
    </source>
</evidence>
<feature type="transmembrane region" description="Helical" evidence="1">
    <location>
        <begin position="187"/>
        <end position="208"/>
    </location>
</feature>
<accession>A0A1V9FNL2</accession>
<dbReference type="STRING" id="1703345.A3860_35475"/>
<dbReference type="AlphaFoldDB" id="A0A1V9FNL2"/>
<dbReference type="SUPFAM" id="SSF48317">
    <property type="entry name" value="Acid phosphatase/Vanadium-dependent haloperoxidase"/>
    <property type="match status" value="1"/>
</dbReference>
<dbReference type="InterPro" id="IPR000326">
    <property type="entry name" value="PAP2/HPO"/>
</dbReference>
<keyword evidence="1" id="KW-1133">Transmembrane helix</keyword>
<keyword evidence="4" id="KW-1185">Reference proteome</keyword>
<protein>
    <recommendedName>
        <fullName evidence="2">Phosphatidic acid phosphatase type 2/haloperoxidase domain-containing protein</fullName>
    </recommendedName>
</protein>
<sequence length="225" mass="24821">MRRACQTSSVATKQTTVNFIFKSILLTAVCFCFFKPCCLAQKYNLDQQVLIELMEHRTDGATKVYQGISNTTQYVSFAVPATVLAVGLIDNNKTTLKKGLYLAESAAAATFITYGMKYSFQRQRPFKVTPDLTSTTTPHDPSFPSGHTSVAFATATSLYLAYPKWYVAVPAYTWAASVGFSRMYLGVHYPSDVLAGAVIGAGSAWLMYKANKWLFKKKPALVPEL</sequence>
<name>A0A1V9FNL2_9BACT</name>
<dbReference type="InterPro" id="IPR036938">
    <property type="entry name" value="PAP2/HPO_sf"/>
</dbReference>
<proteinExistence type="predicted"/>
<evidence type="ECO:0000313" key="4">
    <source>
        <dbReference type="Proteomes" id="UP000192796"/>
    </source>
</evidence>
<dbReference type="PANTHER" id="PTHR14969:SF13">
    <property type="entry name" value="AT30094P"/>
    <property type="match status" value="1"/>
</dbReference>
<keyword evidence="1" id="KW-0472">Membrane</keyword>
<keyword evidence="1" id="KW-0812">Transmembrane</keyword>
<organism evidence="3 4">
    <name type="scientific">Niastella vici</name>
    <dbReference type="NCBI Taxonomy" id="1703345"/>
    <lineage>
        <taxon>Bacteria</taxon>
        <taxon>Pseudomonadati</taxon>
        <taxon>Bacteroidota</taxon>
        <taxon>Chitinophagia</taxon>
        <taxon>Chitinophagales</taxon>
        <taxon>Chitinophagaceae</taxon>
        <taxon>Niastella</taxon>
    </lineage>
</organism>
<feature type="transmembrane region" description="Helical" evidence="1">
    <location>
        <begin position="71"/>
        <end position="89"/>
    </location>
</feature>